<protein>
    <submittedName>
        <fullName evidence="3">ComF family protein</fullName>
    </submittedName>
</protein>
<reference evidence="3 4" key="1">
    <citation type="submission" date="2021-09" db="EMBL/GenBank/DDBJ databases">
        <title>Lysobacter sp. 13A isolated from the river sediment.</title>
        <authorList>
            <person name="Liu H."/>
            <person name="Li S."/>
            <person name="Mao S."/>
        </authorList>
    </citation>
    <scope>NUCLEOTIDE SEQUENCE [LARGE SCALE GENOMIC DNA]</scope>
    <source>
        <strain evidence="3 4">13A</strain>
    </source>
</reference>
<dbReference type="Gene3D" id="3.40.50.2020">
    <property type="match status" value="1"/>
</dbReference>
<evidence type="ECO:0000313" key="3">
    <source>
        <dbReference type="EMBL" id="MBZ4037935.1"/>
    </source>
</evidence>
<dbReference type="RefSeq" id="WP_223674160.1">
    <property type="nucleotide sequence ID" value="NZ_JAINZW010000001.1"/>
</dbReference>
<dbReference type="Pfam" id="PF18912">
    <property type="entry name" value="DZR_2"/>
    <property type="match status" value="1"/>
</dbReference>
<feature type="domain" description="Double zinc ribbon" evidence="2">
    <location>
        <begin position="24"/>
        <end position="67"/>
    </location>
</feature>
<evidence type="ECO:0000256" key="1">
    <source>
        <dbReference type="ARBA" id="ARBA00008007"/>
    </source>
</evidence>
<organism evidence="3 4">
    <name type="scientific">Novilysobacter selenitireducens</name>
    <dbReference type="NCBI Taxonomy" id="2872639"/>
    <lineage>
        <taxon>Bacteria</taxon>
        <taxon>Pseudomonadati</taxon>
        <taxon>Pseudomonadota</taxon>
        <taxon>Gammaproteobacteria</taxon>
        <taxon>Lysobacterales</taxon>
        <taxon>Lysobacteraceae</taxon>
        <taxon>Novilysobacter</taxon>
    </lineage>
</organism>
<dbReference type="InterPro" id="IPR029057">
    <property type="entry name" value="PRTase-like"/>
</dbReference>
<evidence type="ECO:0000259" key="2">
    <source>
        <dbReference type="Pfam" id="PF18912"/>
    </source>
</evidence>
<dbReference type="InterPro" id="IPR051910">
    <property type="entry name" value="ComF/GntX_DNA_util-trans"/>
</dbReference>
<evidence type="ECO:0000313" key="4">
    <source>
        <dbReference type="Proteomes" id="UP001430954"/>
    </source>
</evidence>
<keyword evidence="4" id="KW-1185">Reference proteome</keyword>
<proteinExistence type="inferred from homology"/>
<dbReference type="InterPro" id="IPR044005">
    <property type="entry name" value="DZR_2"/>
</dbReference>
<sequence length="265" mass="28378">MPDAVNLSPPFPVDGLGTRLARRIWRPRCLLCGEAGHLGLDLCAACAAALPWNRSACVRCGLPLPGAANGLGGGGRDGTVANGCTSTDGDALTCGACLRRPPPQTQCIAAFRYATPLDRLMPRLKFHADLAAGRLLSQLMASCLVDADRPDALVPLPLHHGRLRERGYDQALELARPLARHLALPLRSDLLERVRATPPQSRLDAVQRRRNVRGAFRVDDTGDIPAHVALLDDVMTTGATVHAAVRALQRAGVQRVDAWVCARVP</sequence>
<name>A0ABS7T246_9GAMM</name>
<dbReference type="InterPro" id="IPR000836">
    <property type="entry name" value="PRTase_dom"/>
</dbReference>
<dbReference type="PANTHER" id="PTHR47505:SF1">
    <property type="entry name" value="DNA UTILIZATION PROTEIN YHGH"/>
    <property type="match status" value="1"/>
</dbReference>
<dbReference type="CDD" id="cd06223">
    <property type="entry name" value="PRTases_typeI"/>
    <property type="match status" value="1"/>
</dbReference>
<gene>
    <name evidence="3" type="ORF">K6753_00105</name>
</gene>
<dbReference type="PANTHER" id="PTHR47505">
    <property type="entry name" value="DNA UTILIZATION PROTEIN YHGH"/>
    <property type="match status" value="1"/>
</dbReference>
<dbReference type="SUPFAM" id="SSF53271">
    <property type="entry name" value="PRTase-like"/>
    <property type="match status" value="1"/>
</dbReference>
<dbReference type="EMBL" id="JAINZW010000001">
    <property type="protein sequence ID" value="MBZ4037935.1"/>
    <property type="molecule type" value="Genomic_DNA"/>
</dbReference>
<comment type="similarity">
    <text evidence="1">Belongs to the ComF/GntX family.</text>
</comment>
<dbReference type="Proteomes" id="UP001430954">
    <property type="component" value="Unassembled WGS sequence"/>
</dbReference>
<accession>A0ABS7T246</accession>
<comment type="caution">
    <text evidence="3">The sequence shown here is derived from an EMBL/GenBank/DDBJ whole genome shotgun (WGS) entry which is preliminary data.</text>
</comment>